<dbReference type="RefSeq" id="WP_206588153.1">
    <property type="nucleotide sequence ID" value="NZ_JAFKCU010000005.1"/>
</dbReference>
<proteinExistence type="predicted"/>
<gene>
    <name evidence="8" type="ORF">J0A69_18730</name>
</gene>
<comment type="caution">
    <text evidence="8">The sequence shown here is derived from an EMBL/GenBank/DDBJ whole genome shotgun (WGS) entry which is preliminary data.</text>
</comment>
<dbReference type="InterPro" id="IPR007492">
    <property type="entry name" value="LytTR_DNA-bd_dom"/>
</dbReference>
<protein>
    <submittedName>
        <fullName evidence="8">Response regulator transcription factor</fullName>
    </submittedName>
</protein>
<feature type="modified residue" description="4-aspartylphosphate" evidence="6">
    <location>
        <position position="57"/>
    </location>
</feature>
<reference evidence="8 9" key="1">
    <citation type="submission" date="2021-03" db="EMBL/GenBank/DDBJ databases">
        <title>novel species isolated from a fishpond in China.</title>
        <authorList>
            <person name="Lu H."/>
            <person name="Cai Z."/>
        </authorList>
    </citation>
    <scope>NUCLEOTIDE SEQUENCE [LARGE SCALE GENOMIC DNA]</scope>
    <source>
        <strain evidence="8 9">YJ13C</strain>
    </source>
</reference>
<evidence type="ECO:0000256" key="6">
    <source>
        <dbReference type="PROSITE-ProRule" id="PRU00169"/>
    </source>
</evidence>
<evidence type="ECO:0000256" key="1">
    <source>
        <dbReference type="ARBA" id="ARBA00022553"/>
    </source>
</evidence>
<dbReference type="PANTHER" id="PTHR48111:SF1">
    <property type="entry name" value="TWO-COMPONENT RESPONSE REGULATOR ORR33"/>
    <property type="match status" value="1"/>
</dbReference>
<evidence type="ECO:0000259" key="7">
    <source>
        <dbReference type="PROSITE" id="PS50110"/>
    </source>
</evidence>
<keyword evidence="9" id="KW-1185">Reference proteome</keyword>
<dbReference type="Proteomes" id="UP000664480">
    <property type="component" value="Unassembled WGS sequence"/>
</dbReference>
<sequence length="242" mass="27595">MIQNFKIGLIDDEQSVLDLLSAEISMLPGFIVGFATTDPVKGLEYIRRGEADILVTDILMPDLGGLEISRRLIDSRIPVIICSGHSKYAIQGFKVDALDFLGKPPDPIELSRALEKAKKKIDRLYWVKNVVEEDFVVIGDKLGYNRRPIRPEDILYMEQQEKISKVKLVGNREFNLVSPFYQSLEKLKSPYMVRIHQSFAVNILKVKVLSASQCELVSGDVIPISVSYREELRRIFENKLIR</sequence>
<dbReference type="EMBL" id="JAFKCU010000005">
    <property type="protein sequence ID" value="MBN7817484.1"/>
    <property type="molecule type" value="Genomic_DNA"/>
</dbReference>
<dbReference type="Gene3D" id="2.40.50.1020">
    <property type="entry name" value="LytTr DNA-binding domain"/>
    <property type="match status" value="1"/>
</dbReference>
<dbReference type="InterPro" id="IPR039420">
    <property type="entry name" value="WalR-like"/>
</dbReference>
<keyword evidence="3" id="KW-0805">Transcription regulation</keyword>
<keyword evidence="1 6" id="KW-0597">Phosphoprotein</keyword>
<name>A0ABS3CLR1_9BACT</name>
<dbReference type="InterPro" id="IPR011006">
    <property type="entry name" value="CheY-like_superfamily"/>
</dbReference>
<dbReference type="Pfam" id="PF00072">
    <property type="entry name" value="Response_reg"/>
    <property type="match status" value="1"/>
</dbReference>
<evidence type="ECO:0000256" key="4">
    <source>
        <dbReference type="ARBA" id="ARBA00023125"/>
    </source>
</evidence>
<dbReference type="InterPro" id="IPR001789">
    <property type="entry name" value="Sig_transdc_resp-reg_receiver"/>
</dbReference>
<dbReference type="SUPFAM" id="SSF52172">
    <property type="entry name" value="CheY-like"/>
    <property type="match status" value="1"/>
</dbReference>
<dbReference type="PROSITE" id="PS50110">
    <property type="entry name" value="RESPONSE_REGULATORY"/>
    <property type="match status" value="1"/>
</dbReference>
<keyword evidence="2" id="KW-0902">Two-component regulatory system</keyword>
<dbReference type="SMART" id="SM00850">
    <property type="entry name" value="LytTR"/>
    <property type="match status" value="1"/>
</dbReference>
<dbReference type="SMART" id="SM00448">
    <property type="entry name" value="REC"/>
    <property type="match status" value="1"/>
</dbReference>
<evidence type="ECO:0000313" key="9">
    <source>
        <dbReference type="Proteomes" id="UP000664480"/>
    </source>
</evidence>
<organism evidence="8 9">
    <name type="scientific">Algoriphagus pacificus</name>
    <dbReference type="NCBI Taxonomy" id="2811234"/>
    <lineage>
        <taxon>Bacteria</taxon>
        <taxon>Pseudomonadati</taxon>
        <taxon>Bacteroidota</taxon>
        <taxon>Cytophagia</taxon>
        <taxon>Cytophagales</taxon>
        <taxon>Cyclobacteriaceae</taxon>
        <taxon>Algoriphagus</taxon>
    </lineage>
</organism>
<dbReference type="Pfam" id="PF04397">
    <property type="entry name" value="LytTR"/>
    <property type="match status" value="1"/>
</dbReference>
<accession>A0ABS3CLR1</accession>
<feature type="domain" description="Response regulatory" evidence="7">
    <location>
        <begin position="6"/>
        <end position="118"/>
    </location>
</feature>
<evidence type="ECO:0000313" key="8">
    <source>
        <dbReference type="EMBL" id="MBN7817484.1"/>
    </source>
</evidence>
<dbReference type="PANTHER" id="PTHR48111">
    <property type="entry name" value="REGULATOR OF RPOS"/>
    <property type="match status" value="1"/>
</dbReference>
<keyword evidence="5" id="KW-0804">Transcription</keyword>
<evidence type="ECO:0000256" key="5">
    <source>
        <dbReference type="ARBA" id="ARBA00023163"/>
    </source>
</evidence>
<keyword evidence="4" id="KW-0238">DNA-binding</keyword>
<dbReference type="Gene3D" id="3.40.50.2300">
    <property type="match status" value="1"/>
</dbReference>
<evidence type="ECO:0000256" key="3">
    <source>
        <dbReference type="ARBA" id="ARBA00023015"/>
    </source>
</evidence>
<evidence type="ECO:0000256" key="2">
    <source>
        <dbReference type="ARBA" id="ARBA00023012"/>
    </source>
</evidence>